<reference evidence="3" key="1">
    <citation type="journal article" date="2022" name="Int. J. Mol. Sci.">
        <title>Draft Genome of Tanacetum Coccineum: Genomic Comparison of Closely Related Tanacetum-Family Plants.</title>
        <authorList>
            <person name="Yamashiro T."/>
            <person name="Shiraishi A."/>
            <person name="Nakayama K."/>
            <person name="Satake H."/>
        </authorList>
    </citation>
    <scope>NUCLEOTIDE SEQUENCE</scope>
</reference>
<dbReference type="SUPFAM" id="SSF57756">
    <property type="entry name" value="Retrovirus zinc finger-like domains"/>
    <property type="match status" value="1"/>
</dbReference>
<feature type="domain" description="CCHC-type" evidence="2">
    <location>
        <begin position="25"/>
        <end position="37"/>
    </location>
</feature>
<dbReference type="PROSITE" id="PS50158">
    <property type="entry name" value="ZF_CCHC"/>
    <property type="match status" value="1"/>
</dbReference>
<sequence length="205" mass="23688">MVGGVQFMRGTQRFSSTKATDQTECHKCGKKGHFARDYWSKTLVPSYKSPFQPKLLHSSEHKPELRHTKDFEAKYNKVKAKLALFNSITSASHPSLGKNKGLIAESYDWDEEEVLSDKNKMIEVKALMALADEERIYVGKESARNGEWIKISIKKVHTLLEMKDNDDRKSFLDYLCIYLNYVEEQRNNLLSKHINLVQELNACKE</sequence>
<evidence type="ECO:0000313" key="4">
    <source>
        <dbReference type="Proteomes" id="UP001151760"/>
    </source>
</evidence>
<evidence type="ECO:0000313" key="3">
    <source>
        <dbReference type="EMBL" id="GJT93855.1"/>
    </source>
</evidence>
<reference evidence="3" key="2">
    <citation type="submission" date="2022-01" db="EMBL/GenBank/DDBJ databases">
        <authorList>
            <person name="Yamashiro T."/>
            <person name="Shiraishi A."/>
            <person name="Satake H."/>
            <person name="Nakayama K."/>
        </authorList>
    </citation>
    <scope>NUCLEOTIDE SEQUENCE</scope>
</reference>
<evidence type="ECO:0000259" key="2">
    <source>
        <dbReference type="PROSITE" id="PS50158"/>
    </source>
</evidence>
<proteinExistence type="predicted"/>
<organism evidence="3 4">
    <name type="scientific">Tanacetum coccineum</name>
    <dbReference type="NCBI Taxonomy" id="301880"/>
    <lineage>
        <taxon>Eukaryota</taxon>
        <taxon>Viridiplantae</taxon>
        <taxon>Streptophyta</taxon>
        <taxon>Embryophyta</taxon>
        <taxon>Tracheophyta</taxon>
        <taxon>Spermatophyta</taxon>
        <taxon>Magnoliopsida</taxon>
        <taxon>eudicotyledons</taxon>
        <taxon>Gunneridae</taxon>
        <taxon>Pentapetalae</taxon>
        <taxon>asterids</taxon>
        <taxon>campanulids</taxon>
        <taxon>Asterales</taxon>
        <taxon>Asteraceae</taxon>
        <taxon>Asteroideae</taxon>
        <taxon>Anthemideae</taxon>
        <taxon>Anthemidinae</taxon>
        <taxon>Tanacetum</taxon>
    </lineage>
</organism>
<dbReference type="InterPro" id="IPR001878">
    <property type="entry name" value="Znf_CCHC"/>
</dbReference>
<keyword evidence="1" id="KW-0863">Zinc-finger</keyword>
<evidence type="ECO:0000256" key="1">
    <source>
        <dbReference type="PROSITE-ProRule" id="PRU00047"/>
    </source>
</evidence>
<dbReference type="InterPro" id="IPR036875">
    <property type="entry name" value="Znf_CCHC_sf"/>
</dbReference>
<keyword evidence="4" id="KW-1185">Reference proteome</keyword>
<dbReference type="Gene3D" id="4.10.60.10">
    <property type="entry name" value="Zinc finger, CCHC-type"/>
    <property type="match status" value="1"/>
</dbReference>
<name>A0ABQ5I2M8_9ASTR</name>
<gene>
    <name evidence="3" type="ORF">Tco_1082700</name>
</gene>
<keyword evidence="1" id="KW-0479">Metal-binding</keyword>
<dbReference type="Proteomes" id="UP001151760">
    <property type="component" value="Unassembled WGS sequence"/>
</dbReference>
<comment type="caution">
    <text evidence="3">The sequence shown here is derived from an EMBL/GenBank/DDBJ whole genome shotgun (WGS) entry which is preliminary data.</text>
</comment>
<keyword evidence="1" id="KW-0862">Zinc</keyword>
<dbReference type="EMBL" id="BQNB010020242">
    <property type="protein sequence ID" value="GJT93855.1"/>
    <property type="molecule type" value="Genomic_DNA"/>
</dbReference>
<protein>
    <submittedName>
        <fullName evidence="3">Retrovirus-related pol polyprotein from transposon TNT 1-94</fullName>
    </submittedName>
</protein>
<accession>A0ABQ5I2M8</accession>